<accession>A0A9P0E153</accession>
<keyword evidence="5" id="KW-0732">Signal</keyword>
<keyword evidence="4" id="KW-0285">Flavoprotein</keyword>
<evidence type="ECO:0000259" key="6">
    <source>
        <dbReference type="PROSITE" id="PS00623"/>
    </source>
</evidence>
<feature type="binding site" evidence="3">
    <location>
        <position position="151"/>
    </location>
    <ligand>
        <name>FAD</name>
        <dbReference type="ChEBI" id="CHEBI:57692"/>
    </ligand>
</feature>
<dbReference type="Pfam" id="PF00732">
    <property type="entry name" value="GMC_oxred_N"/>
    <property type="match status" value="1"/>
</dbReference>
<feature type="binding site" evidence="3">
    <location>
        <begin position="74"/>
        <end position="75"/>
    </location>
    <ligand>
        <name>FAD</name>
        <dbReference type="ChEBI" id="CHEBI:57692"/>
    </ligand>
</feature>
<feature type="active site" description="Proton acceptor" evidence="2">
    <location>
        <position position="599"/>
    </location>
</feature>
<proteinExistence type="inferred from homology"/>
<feature type="domain" description="Glucose-methanol-choline oxidoreductase N-terminal" evidence="6">
    <location>
        <begin position="145"/>
        <end position="168"/>
    </location>
</feature>
<dbReference type="PANTHER" id="PTHR11552:SF158">
    <property type="entry name" value="GH23626P-RELATED"/>
    <property type="match status" value="1"/>
</dbReference>
<evidence type="ECO:0000256" key="4">
    <source>
        <dbReference type="RuleBase" id="RU003968"/>
    </source>
</evidence>
<dbReference type="OrthoDB" id="269227at2759"/>
<keyword evidence="9" id="KW-1185">Reference proteome</keyword>
<evidence type="ECO:0000313" key="8">
    <source>
        <dbReference type="EMBL" id="CAH1185808.1"/>
    </source>
</evidence>
<gene>
    <name evidence="8" type="ORF">PHYEVI_LOCUS8966</name>
</gene>
<dbReference type="AlphaFoldDB" id="A0A9P0E153"/>
<feature type="active site" description="Proton donor" evidence="2">
    <location>
        <position position="555"/>
    </location>
</feature>
<evidence type="ECO:0000259" key="7">
    <source>
        <dbReference type="PROSITE" id="PS00624"/>
    </source>
</evidence>
<evidence type="ECO:0000256" key="5">
    <source>
        <dbReference type="SAM" id="SignalP"/>
    </source>
</evidence>
<dbReference type="GO" id="GO:0050660">
    <property type="term" value="F:flavin adenine dinucleotide binding"/>
    <property type="evidence" value="ECO:0007669"/>
    <property type="project" value="InterPro"/>
</dbReference>
<dbReference type="PROSITE" id="PS00623">
    <property type="entry name" value="GMC_OXRED_1"/>
    <property type="match status" value="1"/>
</dbReference>
<keyword evidence="3 4" id="KW-0274">FAD</keyword>
<dbReference type="InterPro" id="IPR012132">
    <property type="entry name" value="GMC_OxRdtase"/>
</dbReference>
<comment type="similarity">
    <text evidence="1 4">Belongs to the GMC oxidoreductase family.</text>
</comment>
<evidence type="ECO:0000256" key="2">
    <source>
        <dbReference type="PIRSR" id="PIRSR000137-1"/>
    </source>
</evidence>
<dbReference type="InterPro" id="IPR000172">
    <property type="entry name" value="GMC_OxRdtase_N"/>
</dbReference>
<dbReference type="Proteomes" id="UP001153712">
    <property type="component" value="Chromosome 5"/>
</dbReference>
<evidence type="ECO:0000313" key="9">
    <source>
        <dbReference type="Proteomes" id="UP001153712"/>
    </source>
</evidence>
<dbReference type="PANTHER" id="PTHR11552">
    <property type="entry name" value="GLUCOSE-METHANOL-CHOLINE GMC OXIDOREDUCTASE"/>
    <property type="match status" value="1"/>
</dbReference>
<feature type="domain" description="Glucose-methanol-choline oxidoreductase N-terminal" evidence="7">
    <location>
        <begin position="325"/>
        <end position="339"/>
    </location>
</feature>
<dbReference type="InterPro" id="IPR007867">
    <property type="entry name" value="GMC_OxRtase_C"/>
</dbReference>
<dbReference type="PROSITE" id="PS00624">
    <property type="entry name" value="GMC_OXRED_2"/>
    <property type="match status" value="1"/>
</dbReference>
<dbReference type="SUPFAM" id="SSF51905">
    <property type="entry name" value="FAD/NAD(P)-binding domain"/>
    <property type="match status" value="1"/>
</dbReference>
<feature type="signal peptide" evidence="5">
    <location>
        <begin position="1"/>
        <end position="20"/>
    </location>
</feature>
<dbReference type="GO" id="GO:0016614">
    <property type="term" value="F:oxidoreductase activity, acting on CH-OH group of donors"/>
    <property type="evidence" value="ECO:0007669"/>
    <property type="project" value="InterPro"/>
</dbReference>
<dbReference type="Pfam" id="PF05199">
    <property type="entry name" value="GMC_oxred_C"/>
    <property type="match status" value="1"/>
</dbReference>
<organism evidence="8 9">
    <name type="scientific">Phyllotreta striolata</name>
    <name type="common">Striped flea beetle</name>
    <name type="synonym">Crioceris striolata</name>
    <dbReference type="NCBI Taxonomy" id="444603"/>
    <lineage>
        <taxon>Eukaryota</taxon>
        <taxon>Metazoa</taxon>
        <taxon>Ecdysozoa</taxon>
        <taxon>Arthropoda</taxon>
        <taxon>Hexapoda</taxon>
        <taxon>Insecta</taxon>
        <taxon>Pterygota</taxon>
        <taxon>Neoptera</taxon>
        <taxon>Endopterygota</taxon>
        <taxon>Coleoptera</taxon>
        <taxon>Polyphaga</taxon>
        <taxon>Cucujiformia</taxon>
        <taxon>Chrysomeloidea</taxon>
        <taxon>Chrysomelidae</taxon>
        <taxon>Galerucinae</taxon>
        <taxon>Alticini</taxon>
        <taxon>Phyllotreta</taxon>
    </lineage>
</organism>
<comment type="cofactor">
    <cofactor evidence="3">
        <name>FAD</name>
        <dbReference type="ChEBI" id="CHEBI:57692"/>
    </cofactor>
</comment>
<protein>
    <recommendedName>
        <fullName evidence="6 7">Glucose-methanol-choline oxidoreductase N-terminal domain-containing protein</fullName>
    </recommendedName>
</protein>
<dbReference type="PIRSF" id="PIRSF000137">
    <property type="entry name" value="Alcohol_oxidase"/>
    <property type="match status" value="1"/>
</dbReference>
<reference evidence="8" key="1">
    <citation type="submission" date="2022-01" db="EMBL/GenBank/DDBJ databases">
        <authorList>
            <person name="King R."/>
        </authorList>
    </citation>
    <scope>NUCLEOTIDE SEQUENCE</scope>
</reference>
<dbReference type="SUPFAM" id="SSF54373">
    <property type="entry name" value="FAD-linked reductases, C-terminal domain"/>
    <property type="match status" value="1"/>
</dbReference>
<dbReference type="InterPro" id="IPR036188">
    <property type="entry name" value="FAD/NAD-bd_sf"/>
</dbReference>
<dbReference type="EMBL" id="OU900098">
    <property type="protein sequence ID" value="CAH1185808.1"/>
    <property type="molecule type" value="Genomic_DNA"/>
</dbReference>
<dbReference type="Gene3D" id="3.30.560.10">
    <property type="entry name" value="Glucose Oxidase, domain 3"/>
    <property type="match status" value="1"/>
</dbReference>
<sequence>MMSVKCVYFLLIFTIRQAFCETSKVRWYESLIQEGIEKAKNYQLPSDAKMYEPRENQKINEYGSYDYVIIGSGTSGSIIASRLSEIENWSVLVLEAGNFSDNGFVQFPRYFPMHSSSQYSWGYESVPQSTACLGTVNKVCKIHQGKGVGGTSLINGVLYVRGHPDNYDNWAKIAEDPSWSYRNILKYFKKTEKFLWTNKKVPVDLQYHGNEGLLHVQHKVPNFFLTDVFINANKELGIGVTDYNSPKQLGSSVLQLYTKNGAREDIGSVFVTPFLNRKNLKVSTESYVTKIGINRLTKTANTVIFSKKGNTFKATAKKEIILAAGAVSTPQILMLSGIGPKNSLENLGIPPIQDLKVGGKLMDHPTSKALIFSTNVSLPSETLQEQIRDYLQGIGTLTAPTLSQALGFYSLNNTNNVAPNVEIISDLTQPTEIDKKFSGWSDDTYKAYWGKNENSIGFAIINVAPKSFGTIKLKSRDPYEHPLIDSKLLSDENNEDIDVMYEAIKLVFKLTQTQAYKRLNLRYLGEPLTRCRHLKFKTKEYWRCFLRQTTLTGYHPVGTCPMGVDAEKGAVVGSDLKVIGIEKLRIADASVFPTPVAGHPSVACLMVGEKVADEIKNEHLEVCPRY</sequence>
<feature type="chain" id="PRO_5040235255" description="Glucose-methanol-choline oxidoreductase N-terminal domain-containing protein" evidence="5">
    <location>
        <begin position="21"/>
        <end position="626"/>
    </location>
</feature>
<evidence type="ECO:0000256" key="3">
    <source>
        <dbReference type="PIRSR" id="PIRSR000137-2"/>
    </source>
</evidence>
<dbReference type="Gene3D" id="3.50.50.60">
    <property type="entry name" value="FAD/NAD(P)-binding domain"/>
    <property type="match status" value="1"/>
</dbReference>
<name>A0A9P0E153_PHYSR</name>
<evidence type="ECO:0000256" key="1">
    <source>
        <dbReference type="ARBA" id="ARBA00010790"/>
    </source>
</evidence>
<feature type="binding site" evidence="3">
    <location>
        <position position="288"/>
    </location>
    <ligand>
        <name>FAD</name>
        <dbReference type="ChEBI" id="CHEBI:57692"/>
    </ligand>
</feature>